<sequence length="401" mass="43997">MPPGINISVDFDRSSGRISVGSFMDDDGTTGFGIIAFTLAGCLIADQVANCSGTPEHEMLPNLLQQANIVAAKCHIFPCLRNYHSTVINGRLHETLVSTVRANASNGHFSHDSAKRSKDIPVVKLPCVVDQQIYDATNISMVPSLPARDFTTLWQDGRHLKAPWECIYFLDPAYGEVVANYTQRILNGSCGSSERSQIPPLEAICQEENWTMAPLFGGGATTFNHIKSVFENMTLAMSTRLRNTGAVVHNVLDIGNVTSPGTINGTAWETMVCTHVEWAWISFPAALTASTAVLLVCAIWKAVRDREHRPVWKASVLPLLFHGPPRREEIVTGLQLSATKDMERAASLMRVKLGKGEVDMSLVDIKQSPGSSRLGSALRHRRRDGQNVTELELDSLYEQEA</sequence>
<evidence type="ECO:0000313" key="2">
    <source>
        <dbReference type="EMBL" id="KAK7711746.1"/>
    </source>
</evidence>
<dbReference type="PANTHER" id="PTHR35394:SF5">
    <property type="entry name" value="DUF3176 DOMAIN-CONTAINING PROTEIN"/>
    <property type="match status" value="1"/>
</dbReference>
<organism evidence="2 3">
    <name type="scientific">Diaporthe eres</name>
    <name type="common">Phomopsis oblonga</name>
    <dbReference type="NCBI Taxonomy" id="83184"/>
    <lineage>
        <taxon>Eukaryota</taxon>
        <taxon>Fungi</taxon>
        <taxon>Dikarya</taxon>
        <taxon>Ascomycota</taxon>
        <taxon>Pezizomycotina</taxon>
        <taxon>Sordariomycetes</taxon>
        <taxon>Sordariomycetidae</taxon>
        <taxon>Diaporthales</taxon>
        <taxon>Diaporthaceae</taxon>
        <taxon>Diaporthe</taxon>
        <taxon>Diaporthe eres species complex</taxon>
    </lineage>
</organism>
<dbReference type="EMBL" id="JAKNSF020000142">
    <property type="protein sequence ID" value="KAK7711746.1"/>
    <property type="molecule type" value="Genomic_DNA"/>
</dbReference>
<reference evidence="2 3" key="1">
    <citation type="submission" date="2024-02" db="EMBL/GenBank/DDBJ databases">
        <title>De novo assembly and annotation of 12 fungi associated with fruit tree decline syndrome in Ontario, Canada.</title>
        <authorList>
            <person name="Sulman M."/>
            <person name="Ellouze W."/>
            <person name="Ilyukhin E."/>
        </authorList>
    </citation>
    <scope>NUCLEOTIDE SEQUENCE [LARGE SCALE GENOMIC DNA]</scope>
    <source>
        <strain evidence="2 3">M169</strain>
    </source>
</reference>
<name>A0ABR1NQW7_DIAER</name>
<gene>
    <name evidence="2" type="ORF">SLS63_012585</name>
</gene>
<evidence type="ECO:0000256" key="1">
    <source>
        <dbReference type="SAM" id="Phobius"/>
    </source>
</evidence>
<dbReference type="Proteomes" id="UP001430848">
    <property type="component" value="Unassembled WGS sequence"/>
</dbReference>
<keyword evidence="1" id="KW-0812">Transmembrane</keyword>
<protein>
    <submittedName>
        <fullName evidence="2">Uncharacterized protein</fullName>
    </submittedName>
</protein>
<accession>A0ABR1NQW7</accession>
<evidence type="ECO:0000313" key="3">
    <source>
        <dbReference type="Proteomes" id="UP001430848"/>
    </source>
</evidence>
<dbReference type="PANTHER" id="PTHR35394">
    <property type="entry name" value="DUF3176 DOMAIN-CONTAINING PROTEIN"/>
    <property type="match status" value="1"/>
</dbReference>
<keyword evidence="3" id="KW-1185">Reference proteome</keyword>
<keyword evidence="1" id="KW-1133">Transmembrane helix</keyword>
<comment type="caution">
    <text evidence="2">The sequence shown here is derived from an EMBL/GenBank/DDBJ whole genome shotgun (WGS) entry which is preliminary data.</text>
</comment>
<keyword evidence="1" id="KW-0472">Membrane</keyword>
<proteinExistence type="predicted"/>
<feature type="transmembrane region" description="Helical" evidence="1">
    <location>
        <begin position="278"/>
        <end position="300"/>
    </location>
</feature>